<dbReference type="Pfam" id="PF00106">
    <property type="entry name" value="adh_short"/>
    <property type="match status" value="1"/>
</dbReference>
<gene>
    <name evidence="5" type="primary">Mo05428</name>
    <name evidence="5" type="ORF">E5Q_05428</name>
</gene>
<dbReference type="OMA" id="NSLACGP"/>
<dbReference type="SUPFAM" id="SSF51735">
    <property type="entry name" value="NAD(P)-binding Rossmann-fold domains"/>
    <property type="match status" value="1"/>
</dbReference>
<organism evidence="5 6">
    <name type="scientific">Mixia osmundae (strain CBS 9802 / IAM 14324 / JCM 22182 / KY 12970)</name>
    <dbReference type="NCBI Taxonomy" id="764103"/>
    <lineage>
        <taxon>Eukaryota</taxon>
        <taxon>Fungi</taxon>
        <taxon>Dikarya</taxon>
        <taxon>Basidiomycota</taxon>
        <taxon>Pucciniomycotina</taxon>
        <taxon>Mixiomycetes</taxon>
        <taxon>Mixiales</taxon>
        <taxon>Mixiaceae</taxon>
        <taxon>Mixia</taxon>
    </lineage>
</organism>
<keyword evidence="3" id="KW-0560">Oxidoreductase</keyword>
<dbReference type="AlphaFoldDB" id="G7E7D0"/>
<dbReference type="PANTHER" id="PTHR43618">
    <property type="entry name" value="7-ALPHA-HYDROXYSTEROID DEHYDROGENASE"/>
    <property type="match status" value="1"/>
</dbReference>
<accession>G7E7D0</accession>
<dbReference type="HOGENOM" id="CLU_010194_1_1_1"/>
<dbReference type="Gene3D" id="3.40.50.720">
    <property type="entry name" value="NAD(P)-binding Rossmann-like Domain"/>
    <property type="match status" value="1"/>
</dbReference>
<reference evidence="5 6" key="2">
    <citation type="journal article" date="2012" name="Open Biol.">
        <title>Characteristics of nucleosomes and linker DNA regions on the genome of the basidiomycete Mixia osmundae revealed by mono- and dinucleosome mapping.</title>
        <authorList>
            <person name="Nishida H."/>
            <person name="Kondo S."/>
            <person name="Matsumoto T."/>
            <person name="Suzuki Y."/>
            <person name="Yoshikawa H."/>
            <person name="Taylor T.D."/>
            <person name="Sugiyama J."/>
        </authorList>
    </citation>
    <scope>NUCLEOTIDE SEQUENCE [LARGE SCALE GENOMIC DNA]</scope>
    <source>
        <strain evidence="6">CBS 9802 / IAM 14324 / JCM 22182 / KY 12970</strain>
    </source>
</reference>
<name>G7E7D0_MIXOS</name>
<dbReference type="EMBL" id="BABT02000163">
    <property type="protein sequence ID" value="GAA98740.1"/>
    <property type="molecule type" value="Genomic_DNA"/>
</dbReference>
<dbReference type="PRINTS" id="PR00081">
    <property type="entry name" value="GDHRDH"/>
</dbReference>
<dbReference type="STRING" id="764103.G7E7D0"/>
<dbReference type="InterPro" id="IPR036291">
    <property type="entry name" value="NAD(P)-bd_dom_sf"/>
</dbReference>
<dbReference type="InParanoid" id="G7E7D0"/>
<sequence>MQTGKLFDVTDKVVVVTGGGKGIGKMISTGFVRAGAKVYITSRDAKALEATAAELTKLGPGSCHAIAADMQKYDQVEQFVAELGKKEKAVHVLVNNAGANWGADLEEYPDAAFTKVMTLNVQRVFTLTQKMVPLLQAGAKKGSAAGGAKEPPFDDPARIINIGSIDGLRVPSLNTYAYSSSKAALHHLSRVLASQLGPTGVTSNTLACGPFESKMMAATLAAAGDAIRDGVPLKRIGSPEDVAGACIFLSSRAGAYINGATIPLDGGIVISAKM</sequence>
<dbReference type="Proteomes" id="UP000009131">
    <property type="component" value="Unassembled WGS sequence"/>
</dbReference>
<keyword evidence="2" id="KW-0521">NADP</keyword>
<evidence type="ECO:0000313" key="6">
    <source>
        <dbReference type="Proteomes" id="UP000009131"/>
    </source>
</evidence>
<dbReference type="InterPro" id="IPR002347">
    <property type="entry name" value="SDR_fam"/>
</dbReference>
<evidence type="ECO:0000256" key="1">
    <source>
        <dbReference type="ARBA" id="ARBA00006484"/>
    </source>
</evidence>
<comment type="caution">
    <text evidence="5">The sequence shown here is derived from an EMBL/GenBank/DDBJ whole genome shotgun (WGS) entry which is preliminary data.</text>
</comment>
<evidence type="ECO:0000313" key="5">
    <source>
        <dbReference type="EMBL" id="GAA98740.1"/>
    </source>
</evidence>
<comment type="similarity">
    <text evidence="1 4">Belongs to the short-chain dehydrogenases/reductases (SDR) family.</text>
</comment>
<evidence type="ECO:0000256" key="4">
    <source>
        <dbReference type="RuleBase" id="RU000363"/>
    </source>
</evidence>
<evidence type="ECO:0000256" key="2">
    <source>
        <dbReference type="ARBA" id="ARBA00022857"/>
    </source>
</evidence>
<dbReference type="InterPro" id="IPR020904">
    <property type="entry name" value="Sc_DH/Rdtase_CS"/>
</dbReference>
<evidence type="ECO:0000256" key="3">
    <source>
        <dbReference type="ARBA" id="ARBA00023002"/>
    </source>
</evidence>
<dbReference type="PANTHER" id="PTHR43618:SF17">
    <property type="entry name" value="RHAMNOLIPIDS BIOSYNTHESIS 3-OXOACYL-[ACYL-CARRIER-PROTEIN] REDUCTASE"/>
    <property type="match status" value="1"/>
</dbReference>
<dbReference type="eggNOG" id="KOG0725">
    <property type="taxonomic scope" value="Eukaryota"/>
</dbReference>
<dbReference type="PROSITE" id="PS00061">
    <property type="entry name" value="ADH_SHORT"/>
    <property type="match status" value="1"/>
</dbReference>
<dbReference type="GO" id="GO:0016491">
    <property type="term" value="F:oxidoreductase activity"/>
    <property type="evidence" value="ECO:0007669"/>
    <property type="project" value="UniProtKB-KW"/>
</dbReference>
<reference evidence="5 6" key="1">
    <citation type="journal article" date="2011" name="J. Gen. Appl. Microbiol.">
        <title>Draft genome sequencing of the enigmatic basidiomycete Mixia osmundae.</title>
        <authorList>
            <person name="Nishida H."/>
            <person name="Nagatsuka Y."/>
            <person name="Sugiyama J."/>
        </authorList>
    </citation>
    <scope>NUCLEOTIDE SEQUENCE [LARGE SCALE GENOMIC DNA]</scope>
    <source>
        <strain evidence="6">CBS 9802 / IAM 14324 / JCM 22182 / KY 12970</strain>
    </source>
</reference>
<dbReference type="InterPro" id="IPR052178">
    <property type="entry name" value="Sec_Metab_Biosynth_SDR"/>
</dbReference>
<proteinExistence type="inferred from homology"/>
<dbReference type="RefSeq" id="XP_014571291.1">
    <property type="nucleotide sequence ID" value="XM_014715805.1"/>
</dbReference>
<dbReference type="PRINTS" id="PR00080">
    <property type="entry name" value="SDRFAMILY"/>
</dbReference>
<protein>
    <submittedName>
        <fullName evidence="5">Uncharacterized protein</fullName>
    </submittedName>
</protein>
<keyword evidence="6" id="KW-1185">Reference proteome</keyword>
<dbReference type="OrthoDB" id="2898618at2759"/>
<dbReference type="FunFam" id="3.40.50.720:FF:000084">
    <property type="entry name" value="Short-chain dehydrogenase reductase"/>
    <property type="match status" value="1"/>
</dbReference>